<dbReference type="InterPro" id="IPR011333">
    <property type="entry name" value="SKP1/BTB/POZ_sf"/>
</dbReference>
<accession>A0ABD0QVM7</accession>
<dbReference type="Pfam" id="PF00651">
    <property type="entry name" value="BTB"/>
    <property type="match status" value="1"/>
</dbReference>
<reference evidence="2 3" key="1">
    <citation type="submission" date="2024-05" db="EMBL/GenBank/DDBJ databases">
        <title>Genome sequencing and assembly of Indian major carp, Cirrhinus mrigala (Hamilton, 1822).</title>
        <authorList>
            <person name="Mohindra V."/>
            <person name="Chowdhury L.M."/>
            <person name="Lal K."/>
            <person name="Jena J.K."/>
        </authorList>
    </citation>
    <scope>NUCLEOTIDE SEQUENCE [LARGE SCALE GENOMIC DNA]</scope>
    <source>
        <strain evidence="2">CM1030</strain>
        <tissue evidence="2">Blood</tissue>
    </source>
</reference>
<comment type="caution">
    <text evidence="2">The sequence shown here is derived from an EMBL/GenBank/DDBJ whole genome shotgun (WGS) entry which is preliminary data.</text>
</comment>
<protein>
    <recommendedName>
        <fullName evidence="1">BTB domain-containing protein</fullName>
    </recommendedName>
</protein>
<keyword evidence="3" id="KW-1185">Reference proteome</keyword>
<dbReference type="Proteomes" id="UP001529510">
    <property type="component" value="Unassembled WGS sequence"/>
</dbReference>
<dbReference type="SUPFAM" id="SSF54695">
    <property type="entry name" value="POZ domain"/>
    <property type="match status" value="1"/>
</dbReference>
<evidence type="ECO:0000259" key="1">
    <source>
        <dbReference type="Pfam" id="PF00651"/>
    </source>
</evidence>
<gene>
    <name evidence="2" type="ORF">M9458_016460</name>
</gene>
<sequence>MEEEYRSPSEHAAAGHAMEVKGYIKEFTRHSNDVLLNLNELRHRDILTDATLLVGTAKLRAHCAVLIAC</sequence>
<proteinExistence type="predicted"/>
<evidence type="ECO:0000313" key="2">
    <source>
        <dbReference type="EMBL" id="KAL0189361.1"/>
    </source>
</evidence>
<organism evidence="2 3">
    <name type="scientific">Cirrhinus mrigala</name>
    <name type="common">Mrigala</name>
    <dbReference type="NCBI Taxonomy" id="683832"/>
    <lineage>
        <taxon>Eukaryota</taxon>
        <taxon>Metazoa</taxon>
        <taxon>Chordata</taxon>
        <taxon>Craniata</taxon>
        <taxon>Vertebrata</taxon>
        <taxon>Euteleostomi</taxon>
        <taxon>Actinopterygii</taxon>
        <taxon>Neopterygii</taxon>
        <taxon>Teleostei</taxon>
        <taxon>Ostariophysi</taxon>
        <taxon>Cypriniformes</taxon>
        <taxon>Cyprinidae</taxon>
        <taxon>Labeoninae</taxon>
        <taxon>Labeonini</taxon>
        <taxon>Cirrhinus</taxon>
    </lineage>
</organism>
<name>A0ABD0QVM7_CIRMR</name>
<dbReference type="AlphaFoldDB" id="A0ABD0QVM7"/>
<dbReference type="InterPro" id="IPR000210">
    <property type="entry name" value="BTB/POZ_dom"/>
</dbReference>
<dbReference type="Gene3D" id="3.30.710.10">
    <property type="entry name" value="Potassium Channel Kv1.1, Chain A"/>
    <property type="match status" value="1"/>
</dbReference>
<dbReference type="EMBL" id="JAMKFB020000007">
    <property type="protein sequence ID" value="KAL0189361.1"/>
    <property type="molecule type" value="Genomic_DNA"/>
</dbReference>
<evidence type="ECO:0000313" key="3">
    <source>
        <dbReference type="Proteomes" id="UP001529510"/>
    </source>
</evidence>
<feature type="domain" description="BTB" evidence="1">
    <location>
        <begin position="38"/>
        <end position="69"/>
    </location>
</feature>
<feature type="non-terminal residue" evidence="2">
    <location>
        <position position="69"/>
    </location>
</feature>